<dbReference type="InterPro" id="IPR001638">
    <property type="entry name" value="Solute-binding_3/MltF_N"/>
</dbReference>
<accession>A0ABX0YB99</accession>
<dbReference type="PANTHER" id="PTHR38834:SF3">
    <property type="entry name" value="SOLUTE-BINDING PROTEIN FAMILY 3_N-TERMINAL DOMAIN-CONTAINING PROTEIN"/>
    <property type="match status" value="1"/>
</dbReference>
<dbReference type="Proteomes" id="UP000746535">
    <property type="component" value="Unassembled WGS sequence"/>
</dbReference>
<reference evidence="3 4" key="1">
    <citation type="submission" date="2020-03" db="EMBL/GenBank/DDBJ databases">
        <authorList>
            <person name="Wang L."/>
            <person name="He N."/>
            <person name="Li Y."/>
            <person name="Fang Y."/>
            <person name="Zhang F."/>
        </authorList>
    </citation>
    <scope>NUCLEOTIDE SEQUENCE [LARGE SCALE GENOMIC DNA]</scope>
    <source>
        <strain evidence="4">hsmgli-8</strain>
    </source>
</reference>
<name>A0ABX0YB99_9PSED</name>
<sequence>MNGSMKHLWFATLFMAATAPVWAENEIEAVTEEMPPYNMTEDGGVTGFSTEIVRAVMKEAGMEVPIQVMPWARAYDRALSVPNVLIYSIARTPEREQRFQWIGPIAPTNWYLYSLAERPVHLDSLEQAHGHQIATVNMDVGQQYLLAHGFKPGVELQSSNRYEHNYRMLKVEHVELWISNELNANYLMRKNGDDPAKALVRSLPLPALSSPVGLNMAFSNGTPAPTVARFQAALARVRENGTYEAVMRKWLAPGT</sequence>
<dbReference type="Gene3D" id="3.40.190.10">
    <property type="entry name" value="Periplasmic binding protein-like II"/>
    <property type="match status" value="2"/>
</dbReference>
<proteinExistence type="predicted"/>
<dbReference type="Pfam" id="PF00497">
    <property type="entry name" value="SBP_bac_3"/>
    <property type="match status" value="1"/>
</dbReference>
<gene>
    <name evidence="3" type="ORF">HBH25_01435</name>
</gene>
<feature type="domain" description="Solute-binding protein family 3/N-terminal" evidence="2">
    <location>
        <begin position="26"/>
        <end position="254"/>
    </location>
</feature>
<dbReference type="SMART" id="SM00062">
    <property type="entry name" value="PBPb"/>
    <property type="match status" value="1"/>
</dbReference>
<evidence type="ECO:0000256" key="1">
    <source>
        <dbReference type="SAM" id="SignalP"/>
    </source>
</evidence>
<comment type="caution">
    <text evidence="3">The sequence shown here is derived from an EMBL/GenBank/DDBJ whole genome shotgun (WGS) entry which is preliminary data.</text>
</comment>
<dbReference type="EMBL" id="JAAVJI010000001">
    <property type="protein sequence ID" value="NJO99530.1"/>
    <property type="molecule type" value="Genomic_DNA"/>
</dbReference>
<dbReference type="RefSeq" id="WP_168080767.1">
    <property type="nucleotide sequence ID" value="NZ_JAAVJI010000001.1"/>
</dbReference>
<keyword evidence="4" id="KW-1185">Reference proteome</keyword>
<dbReference type="SUPFAM" id="SSF53850">
    <property type="entry name" value="Periplasmic binding protein-like II"/>
    <property type="match status" value="1"/>
</dbReference>
<keyword evidence="1" id="KW-0732">Signal</keyword>
<feature type="signal peptide" evidence="1">
    <location>
        <begin position="1"/>
        <end position="23"/>
    </location>
</feature>
<organism evidence="3 4">
    <name type="scientific">Pseudomonas quercus</name>
    <dbReference type="NCBI Taxonomy" id="2722792"/>
    <lineage>
        <taxon>Bacteria</taxon>
        <taxon>Pseudomonadati</taxon>
        <taxon>Pseudomonadota</taxon>
        <taxon>Gammaproteobacteria</taxon>
        <taxon>Pseudomonadales</taxon>
        <taxon>Pseudomonadaceae</taxon>
        <taxon>Pseudomonas</taxon>
    </lineage>
</organism>
<protein>
    <submittedName>
        <fullName evidence="3">Transporter substrate-binding domain-containing protein</fullName>
    </submittedName>
</protein>
<feature type="chain" id="PRO_5047072105" evidence="1">
    <location>
        <begin position="24"/>
        <end position="255"/>
    </location>
</feature>
<evidence type="ECO:0000313" key="3">
    <source>
        <dbReference type="EMBL" id="NJO99530.1"/>
    </source>
</evidence>
<dbReference type="PANTHER" id="PTHR38834">
    <property type="entry name" value="PERIPLASMIC SUBSTRATE BINDING PROTEIN FAMILY 3"/>
    <property type="match status" value="1"/>
</dbReference>
<evidence type="ECO:0000313" key="4">
    <source>
        <dbReference type="Proteomes" id="UP000746535"/>
    </source>
</evidence>
<evidence type="ECO:0000259" key="2">
    <source>
        <dbReference type="SMART" id="SM00062"/>
    </source>
</evidence>